<evidence type="ECO:0000313" key="3">
    <source>
        <dbReference type="Proteomes" id="UP000095705"/>
    </source>
</evidence>
<dbReference type="AlphaFoldDB" id="A0A1E5Q076"/>
<name>A0A1E5Q076_9ACTN</name>
<sequence length="214" mass="23345">MIATPTMQDWHAHYDGGRDFRPLTDTERRVLSEHLALPEEAQDARALEVACGTGGLARFLAEVGYRVDAVDWARSAIERATATVSDRIAYHLLDVTIGDVAALAPEGGYRLITMRRALAHLPDRTRVVAALAALLAPEGVLCVITPHADRHRAELRGICLDDTEIGLLREGWRHTERFEAGDCTVLLLRGPGPVPSRPPRSAPDASGHVDPSNR</sequence>
<reference evidence="2 3" key="1">
    <citation type="submission" date="2016-08" db="EMBL/GenBank/DDBJ databases">
        <title>The complete genome of Streptomyces subrutilus 10-1-1.</title>
        <authorList>
            <person name="Chen X."/>
        </authorList>
    </citation>
    <scope>NUCLEOTIDE SEQUENCE [LARGE SCALE GENOMIC DNA]</scope>
    <source>
        <strain evidence="2 3">10-1-1</strain>
    </source>
</reference>
<proteinExistence type="predicted"/>
<dbReference type="Gene3D" id="3.40.50.150">
    <property type="entry name" value="Vaccinia Virus protein VP39"/>
    <property type="match status" value="1"/>
</dbReference>
<dbReference type="Proteomes" id="UP000095705">
    <property type="component" value="Unassembled WGS sequence"/>
</dbReference>
<keyword evidence="3" id="KW-1185">Reference proteome</keyword>
<dbReference type="GO" id="GO:0017000">
    <property type="term" value="P:antibiotic biosynthetic process"/>
    <property type="evidence" value="ECO:0007669"/>
    <property type="project" value="UniProtKB-ARBA"/>
</dbReference>
<evidence type="ECO:0008006" key="4">
    <source>
        <dbReference type="Google" id="ProtNLM"/>
    </source>
</evidence>
<evidence type="ECO:0000313" key="2">
    <source>
        <dbReference type="EMBL" id="OEJ35126.1"/>
    </source>
</evidence>
<comment type="caution">
    <text evidence="2">The sequence shown here is derived from an EMBL/GenBank/DDBJ whole genome shotgun (WGS) entry which is preliminary data.</text>
</comment>
<gene>
    <name evidence="2" type="ORF">BGK67_30820</name>
</gene>
<dbReference type="Pfam" id="PF13489">
    <property type="entry name" value="Methyltransf_23"/>
    <property type="match status" value="1"/>
</dbReference>
<dbReference type="EMBL" id="MEHK01000001">
    <property type="protein sequence ID" value="OEJ35126.1"/>
    <property type="molecule type" value="Genomic_DNA"/>
</dbReference>
<protein>
    <recommendedName>
        <fullName evidence="4">Class I SAM-dependent methyltransferase</fullName>
    </recommendedName>
</protein>
<dbReference type="CDD" id="cd02440">
    <property type="entry name" value="AdoMet_MTases"/>
    <property type="match status" value="1"/>
</dbReference>
<dbReference type="OrthoDB" id="4035289at2"/>
<organism evidence="2 3">
    <name type="scientific">Streptomyces subrutilus</name>
    <dbReference type="NCBI Taxonomy" id="36818"/>
    <lineage>
        <taxon>Bacteria</taxon>
        <taxon>Bacillati</taxon>
        <taxon>Actinomycetota</taxon>
        <taxon>Actinomycetes</taxon>
        <taxon>Kitasatosporales</taxon>
        <taxon>Streptomycetaceae</taxon>
        <taxon>Streptomyces</taxon>
    </lineage>
</organism>
<dbReference type="PANTHER" id="PTHR43861">
    <property type="entry name" value="TRANS-ACONITATE 2-METHYLTRANSFERASE-RELATED"/>
    <property type="match status" value="1"/>
</dbReference>
<feature type="compositionally biased region" description="Pro residues" evidence="1">
    <location>
        <begin position="192"/>
        <end position="201"/>
    </location>
</feature>
<dbReference type="RefSeq" id="WP_069923313.1">
    <property type="nucleotide sequence ID" value="NZ_MEHK01000001.1"/>
</dbReference>
<feature type="region of interest" description="Disordered" evidence="1">
    <location>
        <begin position="189"/>
        <end position="214"/>
    </location>
</feature>
<accession>A0A1E5Q076</accession>
<evidence type="ECO:0000256" key="1">
    <source>
        <dbReference type="SAM" id="MobiDB-lite"/>
    </source>
</evidence>
<dbReference type="InterPro" id="IPR029063">
    <property type="entry name" value="SAM-dependent_MTases_sf"/>
</dbReference>
<dbReference type="STRING" id="36818.BGK67_30820"/>
<dbReference type="GO" id="GO:0008168">
    <property type="term" value="F:methyltransferase activity"/>
    <property type="evidence" value="ECO:0007669"/>
    <property type="project" value="UniProtKB-ARBA"/>
</dbReference>
<dbReference type="SUPFAM" id="SSF53335">
    <property type="entry name" value="S-adenosyl-L-methionine-dependent methyltransferases"/>
    <property type="match status" value="1"/>
</dbReference>